<dbReference type="SUPFAM" id="SSF55190">
    <property type="entry name" value="Arginyl-tRNA synthetase (ArgRS), N-terminal 'additional' domain"/>
    <property type="match status" value="1"/>
</dbReference>
<evidence type="ECO:0000256" key="8">
    <source>
        <dbReference type="ARBA" id="ARBA00049339"/>
    </source>
</evidence>
<dbReference type="GO" id="GO:0004814">
    <property type="term" value="F:arginine-tRNA ligase activity"/>
    <property type="evidence" value="ECO:0007669"/>
    <property type="project" value="UniProtKB-UniRule"/>
</dbReference>
<dbReference type="NCBIfam" id="TIGR00456">
    <property type="entry name" value="argS"/>
    <property type="match status" value="1"/>
</dbReference>
<dbReference type="SMART" id="SM00836">
    <property type="entry name" value="DALR_1"/>
    <property type="match status" value="1"/>
</dbReference>
<dbReference type="Gene3D" id="1.10.730.10">
    <property type="entry name" value="Isoleucyl-tRNA Synthetase, Domain 1"/>
    <property type="match status" value="1"/>
</dbReference>
<reference evidence="13 14" key="1">
    <citation type="journal article" date="2016" name="Nat. Commun.">
        <title>Thousands of microbial genomes shed light on interconnected biogeochemical processes in an aquifer system.</title>
        <authorList>
            <person name="Anantharaman K."/>
            <person name="Brown C.T."/>
            <person name="Hug L.A."/>
            <person name="Sharon I."/>
            <person name="Castelle C.J."/>
            <person name="Probst A.J."/>
            <person name="Thomas B.C."/>
            <person name="Singh A."/>
            <person name="Wilkins M.J."/>
            <person name="Karaoz U."/>
            <person name="Brodie E.L."/>
            <person name="Williams K.H."/>
            <person name="Hubbard S.S."/>
            <person name="Banfield J.F."/>
        </authorList>
    </citation>
    <scope>NUCLEOTIDE SEQUENCE [LARGE SCALE GENOMIC DNA]</scope>
</reference>
<evidence type="ECO:0000256" key="7">
    <source>
        <dbReference type="ARBA" id="ARBA00023146"/>
    </source>
</evidence>
<dbReference type="GO" id="GO:0005524">
    <property type="term" value="F:ATP binding"/>
    <property type="evidence" value="ECO:0007669"/>
    <property type="project" value="UniProtKB-KW"/>
</dbReference>
<evidence type="ECO:0000256" key="1">
    <source>
        <dbReference type="ARBA" id="ARBA00005594"/>
    </source>
</evidence>
<evidence type="ECO:0000313" key="13">
    <source>
        <dbReference type="EMBL" id="OGG58592.1"/>
    </source>
</evidence>
<dbReference type="InterPro" id="IPR005148">
    <property type="entry name" value="Arg-tRNA-synth_N"/>
</dbReference>
<comment type="caution">
    <text evidence="13">The sequence shown here is derived from an EMBL/GenBank/DDBJ whole genome shotgun (WGS) entry which is preliminary data.</text>
</comment>
<dbReference type="Pfam" id="PF03485">
    <property type="entry name" value="Arg_tRNA_synt_N"/>
    <property type="match status" value="1"/>
</dbReference>
<dbReference type="InterPro" id="IPR035684">
    <property type="entry name" value="ArgRS_core"/>
</dbReference>
<dbReference type="InterPro" id="IPR036695">
    <property type="entry name" value="Arg-tRNA-synth_N_sf"/>
</dbReference>
<dbReference type="GO" id="GO:0005737">
    <property type="term" value="C:cytoplasm"/>
    <property type="evidence" value="ECO:0007669"/>
    <property type="project" value="UniProtKB-UniRule"/>
</dbReference>
<evidence type="ECO:0000256" key="6">
    <source>
        <dbReference type="ARBA" id="ARBA00022917"/>
    </source>
</evidence>
<dbReference type="Gene3D" id="3.30.1360.70">
    <property type="entry name" value="Arginyl tRNA synthetase N-terminal domain"/>
    <property type="match status" value="1"/>
</dbReference>
<dbReference type="Pfam" id="PF00750">
    <property type="entry name" value="tRNA-synt_1d"/>
    <property type="match status" value="1"/>
</dbReference>
<keyword evidence="5 10" id="KW-0067">ATP-binding</keyword>
<dbReference type="PANTHER" id="PTHR11956">
    <property type="entry name" value="ARGINYL-TRNA SYNTHETASE"/>
    <property type="match status" value="1"/>
</dbReference>
<dbReference type="EC" id="6.1.1.19" evidence="2 9"/>
<feature type="domain" description="DALR anticodon binding" evidence="11">
    <location>
        <begin position="444"/>
        <end position="555"/>
    </location>
</feature>
<dbReference type="Gene3D" id="3.40.50.620">
    <property type="entry name" value="HUPs"/>
    <property type="match status" value="1"/>
</dbReference>
<keyword evidence="7 10" id="KW-0030">Aminoacyl-tRNA synthetase</keyword>
<evidence type="ECO:0000259" key="12">
    <source>
        <dbReference type="SMART" id="SM01016"/>
    </source>
</evidence>
<dbReference type="Proteomes" id="UP000176377">
    <property type="component" value="Unassembled WGS sequence"/>
</dbReference>
<sequence length="555" mass="60902">MQQIRDALATALEKEGISGVSIPLEHTADFAHGDYSSSVALAFSKPLGTNPRALAEKLVVSLAEVEGVSKIEIAGPGFINFTLSSEFLFQTLAEGRRHGSKWGSGTLLQGEQILVEYTSPNLFKPLHIGNLIGNIVGESITRLFEFSGADVKRINYPSDIGLPVAKCVWGLQKTGGDPKDIHALGESYRVGNEGYENDPATKELIDAINKALYEDSDKDLTALRKAGIKTSRKHLAELCKRLGTKFDLEFFESETGPIGRDIVLRNVDGVFEKSDGAIVYKGEKVGLHTRVFVNSAGLPTYEAKDLGNFELKEKEYPKWDRSYIVVGVEQKEYLKVVFAAIKEVFPEAKDRVLEHIANGFLTLTTGKMSSRMGNVITGESLIDDLITVAKEHAVDSRAEDKEKLAQEVAVAAIKFQILKGGTGKDIIFDRERALSVEGDSGPYLQYTHARTQAIMEKAGDAGIKPKFDANVPADELVRLLFRFYETVKRAQEELEPHHVANYLIAVAGAFNSWYAKEQILDGTPAAAHKVALTDITRITLKNGLWLLGIPAPEKV</sequence>
<keyword evidence="4 10" id="KW-0547">Nucleotide-binding</keyword>
<proteinExistence type="inferred from homology"/>
<comment type="catalytic activity">
    <reaction evidence="8">
        <text>tRNA(Arg) + L-arginine + ATP = L-arginyl-tRNA(Arg) + AMP + diphosphate</text>
        <dbReference type="Rhea" id="RHEA:20301"/>
        <dbReference type="Rhea" id="RHEA-COMP:9658"/>
        <dbReference type="Rhea" id="RHEA-COMP:9673"/>
        <dbReference type="ChEBI" id="CHEBI:30616"/>
        <dbReference type="ChEBI" id="CHEBI:32682"/>
        <dbReference type="ChEBI" id="CHEBI:33019"/>
        <dbReference type="ChEBI" id="CHEBI:78442"/>
        <dbReference type="ChEBI" id="CHEBI:78513"/>
        <dbReference type="ChEBI" id="CHEBI:456215"/>
        <dbReference type="EC" id="6.1.1.19"/>
    </reaction>
</comment>
<dbReference type="InterPro" id="IPR009080">
    <property type="entry name" value="tRNAsynth_Ia_anticodon-bd"/>
</dbReference>
<evidence type="ECO:0000256" key="5">
    <source>
        <dbReference type="ARBA" id="ARBA00022840"/>
    </source>
</evidence>
<evidence type="ECO:0000313" key="14">
    <source>
        <dbReference type="Proteomes" id="UP000176377"/>
    </source>
</evidence>
<dbReference type="PRINTS" id="PR01038">
    <property type="entry name" value="TRNASYNTHARG"/>
</dbReference>
<accession>A0A1F6DC54</accession>
<organism evidence="13 14">
    <name type="scientific">Candidatus Kaiserbacteria bacterium RIFCSPHIGHO2_01_FULL_56_24</name>
    <dbReference type="NCBI Taxonomy" id="1798487"/>
    <lineage>
        <taxon>Bacteria</taxon>
        <taxon>Candidatus Kaiseribacteriota</taxon>
    </lineage>
</organism>
<evidence type="ECO:0000259" key="11">
    <source>
        <dbReference type="SMART" id="SM00836"/>
    </source>
</evidence>
<dbReference type="AlphaFoldDB" id="A0A1F6DC54"/>
<feature type="domain" description="Arginyl tRNA synthetase N-terminal" evidence="12">
    <location>
        <begin position="2"/>
        <end position="83"/>
    </location>
</feature>
<evidence type="ECO:0000256" key="10">
    <source>
        <dbReference type="RuleBase" id="RU363038"/>
    </source>
</evidence>
<evidence type="ECO:0000256" key="3">
    <source>
        <dbReference type="ARBA" id="ARBA00022598"/>
    </source>
</evidence>
<dbReference type="InterPro" id="IPR014729">
    <property type="entry name" value="Rossmann-like_a/b/a_fold"/>
</dbReference>
<evidence type="ECO:0000256" key="4">
    <source>
        <dbReference type="ARBA" id="ARBA00022741"/>
    </source>
</evidence>
<dbReference type="GO" id="GO:0006420">
    <property type="term" value="P:arginyl-tRNA aminoacylation"/>
    <property type="evidence" value="ECO:0007669"/>
    <property type="project" value="UniProtKB-UniRule"/>
</dbReference>
<evidence type="ECO:0000256" key="2">
    <source>
        <dbReference type="ARBA" id="ARBA00012837"/>
    </source>
</evidence>
<protein>
    <recommendedName>
        <fullName evidence="2 9">Arginine--tRNA ligase</fullName>
        <ecNumber evidence="2 9">6.1.1.19</ecNumber>
    </recommendedName>
</protein>
<gene>
    <name evidence="13" type="ORF">A2765_02625</name>
</gene>
<keyword evidence="6 10" id="KW-0648">Protein biosynthesis</keyword>
<dbReference type="SMART" id="SM01016">
    <property type="entry name" value="Arg_tRNA_synt_N"/>
    <property type="match status" value="1"/>
</dbReference>
<dbReference type="Pfam" id="PF05746">
    <property type="entry name" value="DALR_1"/>
    <property type="match status" value="1"/>
</dbReference>
<dbReference type="PANTHER" id="PTHR11956:SF5">
    <property type="entry name" value="ARGININE--TRNA LIGASE, CYTOPLASMIC"/>
    <property type="match status" value="1"/>
</dbReference>
<dbReference type="InterPro" id="IPR001278">
    <property type="entry name" value="Arg-tRNA-ligase"/>
</dbReference>
<evidence type="ECO:0000256" key="9">
    <source>
        <dbReference type="NCBIfam" id="TIGR00456"/>
    </source>
</evidence>
<dbReference type="InterPro" id="IPR008909">
    <property type="entry name" value="DALR_anticod-bd"/>
</dbReference>
<dbReference type="EMBL" id="MFLA01000032">
    <property type="protein sequence ID" value="OGG58592.1"/>
    <property type="molecule type" value="Genomic_DNA"/>
</dbReference>
<dbReference type="SUPFAM" id="SSF47323">
    <property type="entry name" value="Anticodon-binding domain of a subclass of class I aminoacyl-tRNA synthetases"/>
    <property type="match status" value="1"/>
</dbReference>
<keyword evidence="3 10" id="KW-0436">Ligase</keyword>
<comment type="similarity">
    <text evidence="1 10">Belongs to the class-I aminoacyl-tRNA synthetase family.</text>
</comment>
<name>A0A1F6DC54_9BACT</name>
<dbReference type="SUPFAM" id="SSF52374">
    <property type="entry name" value="Nucleotidylyl transferase"/>
    <property type="match status" value="1"/>
</dbReference>